<feature type="compositionally biased region" description="Low complexity" evidence="1">
    <location>
        <begin position="953"/>
        <end position="965"/>
    </location>
</feature>
<feature type="region of interest" description="Disordered" evidence="1">
    <location>
        <begin position="1013"/>
        <end position="1068"/>
    </location>
</feature>
<feature type="compositionally biased region" description="Low complexity" evidence="1">
    <location>
        <begin position="791"/>
        <end position="800"/>
    </location>
</feature>
<dbReference type="AlphaFoldDB" id="A0A9P6NUJ1"/>
<feature type="region of interest" description="Disordered" evidence="1">
    <location>
        <begin position="441"/>
        <end position="537"/>
    </location>
</feature>
<feature type="compositionally biased region" description="Low complexity" evidence="1">
    <location>
        <begin position="1045"/>
        <end position="1055"/>
    </location>
</feature>
<evidence type="ECO:0000256" key="1">
    <source>
        <dbReference type="SAM" id="MobiDB-lite"/>
    </source>
</evidence>
<reference evidence="2" key="1">
    <citation type="submission" date="2013-11" db="EMBL/GenBank/DDBJ databases">
        <title>Genome sequence of the fusiform rust pathogen reveals effectors for host alternation and coevolution with pine.</title>
        <authorList>
            <consortium name="DOE Joint Genome Institute"/>
            <person name="Smith K."/>
            <person name="Pendleton A."/>
            <person name="Kubisiak T."/>
            <person name="Anderson C."/>
            <person name="Salamov A."/>
            <person name="Aerts A."/>
            <person name="Riley R."/>
            <person name="Clum A."/>
            <person name="Lindquist E."/>
            <person name="Ence D."/>
            <person name="Campbell M."/>
            <person name="Kronenberg Z."/>
            <person name="Feau N."/>
            <person name="Dhillon B."/>
            <person name="Hamelin R."/>
            <person name="Burleigh J."/>
            <person name="Smith J."/>
            <person name="Yandell M."/>
            <person name="Nelson C."/>
            <person name="Grigoriev I."/>
            <person name="Davis J."/>
        </authorList>
    </citation>
    <scope>NUCLEOTIDE SEQUENCE</scope>
    <source>
        <strain evidence="2">G11</strain>
    </source>
</reference>
<evidence type="ECO:0000313" key="3">
    <source>
        <dbReference type="Proteomes" id="UP000886653"/>
    </source>
</evidence>
<proteinExistence type="predicted"/>
<comment type="caution">
    <text evidence="2">The sequence shown here is derived from an EMBL/GenBank/DDBJ whole genome shotgun (WGS) entry which is preliminary data.</text>
</comment>
<feature type="region of interest" description="Disordered" evidence="1">
    <location>
        <begin position="945"/>
        <end position="1001"/>
    </location>
</feature>
<feature type="region of interest" description="Disordered" evidence="1">
    <location>
        <begin position="1"/>
        <end position="25"/>
    </location>
</feature>
<feature type="compositionally biased region" description="Polar residues" evidence="1">
    <location>
        <begin position="502"/>
        <end position="521"/>
    </location>
</feature>
<feature type="region of interest" description="Disordered" evidence="1">
    <location>
        <begin position="631"/>
        <end position="658"/>
    </location>
</feature>
<keyword evidence="3" id="KW-1185">Reference proteome</keyword>
<feature type="region of interest" description="Disordered" evidence="1">
    <location>
        <begin position="842"/>
        <end position="861"/>
    </location>
</feature>
<dbReference type="EMBL" id="MU167210">
    <property type="protein sequence ID" value="KAG0151887.1"/>
    <property type="molecule type" value="Genomic_DNA"/>
</dbReference>
<feature type="region of interest" description="Disordered" evidence="1">
    <location>
        <begin position="739"/>
        <end position="806"/>
    </location>
</feature>
<evidence type="ECO:0000313" key="2">
    <source>
        <dbReference type="EMBL" id="KAG0151887.1"/>
    </source>
</evidence>
<dbReference type="Proteomes" id="UP000886653">
    <property type="component" value="Unassembled WGS sequence"/>
</dbReference>
<feature type="compositionally biased region" description="Basic and acidic residues" evidence="1">
    <location>
        <begin position="449"/>
        <end position="461"/>
    </location>
</feature>
<sequence>MPVIEMDESEMKSGNQRTLARDSEAHSSCIRGHALKTDNLHDERSPITHEDSRSFPLSESAGARAYTYPGDSSWIRAAFLYHAPRADRCGFSDAIPEADLQITQDGYMHNPHNLILGHERTRRSLINEWTSVGQQLQPQAKRADQSANEPVATFYQRPTTIFAAQPVASTPSSSFIPVVAIAIACVSLILGFFCASITMNKSRRQEQASGGIIPSNIHTTCTSSDKLTQLMTWNGDIEPRGQPETFKDYEPGVVTPFHRHYQSVARPEAVQSSGRERVGLQHLSCVPSFTGNQSPNQSSTFMDVAQLKDEIPIQTFIPSPAHTKHQIPPMWKHSQNHDVKYIGPEKSFDQKTVPQLEDAWKSRSTQGAGSVVQPENLARECYPHRTLASSTPRNSVSRNSWMLKCPPSLILKPKEAQSTDLSNLCKPQPVRKLKESFGVGFDTEQVDANPERSPKVTGSDKGDDELLENSGVFFHGESSGADRRERNSFVSRFTPGDHSSDLEPNTDLTSNERPNQTNSTKRLSHKKPQSPCPQILDLPAMKLLSPKTSVSSDHRSAHYLSLSGLSRVPELTVGFNSTENYPEKSGIKMNSLATLGNKFSSLTSPSSSKNEVSRDILPAIMKRASFHPSLNWGRRKKSSGRDWKRVNSVSSHTRSQLTNSVSSDALTRVYSKKANRSNLEFSDALDCSGTTRYGSCLDGERRRLQRHKHSKSVPENIFMSQLRFDAEVEFESRLNLNVMNPDRESLGSGVVQDQNTKDSKEGSTPQLSPKLITETPLRARDELPDEDEDSVSVYSSSNSSACQTPTMEKTYRSLSFQLGDPPLNQSISQSDHEVRVPKFLDSTSHPSTRIAPHQPPSPTPSFDPLGTYLNEKLLSTGPTQTAAQASLNMNRKQTLHCLEGKLDVERNSAVCKREGSEVEGQDIAPPTLPSLNPVYNIPLSTVPPASAHQQHISKSVSCSNQSSSSMKRDGFTSPEPRTSLDLLHDPPVVHESPFTNRSPAISLSSAQVSGILHRNSENPSPEPRPRSTTEIQIRKDRYLSGGEISVTSSSDDLSSFGTGAASVNSEPQWKSRLNSVGSFVTNQSFEEQGSLWIANPDGTYSPSLESLFNHSSKRLTVSPT</sequence>
<feature type="compositionally biased region" description="Basic and acidic residues" evidence="1">
    <location>
        <begin position="1023"/>
        <end position="1038"/>
    </location>
</feature>
<name>A0A9P6NUJ1_9BASI</name>
<organism evidence="2 3">
    <name type="scientific">Cronartium quercuum f. sp. fusiforme G11</name>
    <dbReference type="NCBI Taxonomy" id="708437"/>
    <lineage>
        <taxon>Eukaryota</taxon>
        <taxon>Fungi</taxon>
        <taxon>Dikarya</taxon>
        <taxon>Basidiomycota</taxon>
        <taxon>Pucciniomycotina</taxon>
        <taxon>Pucciniomycetes</taxon>
        <taxon>Pucciniales</taxon>
        <taxon>Coleosporiaceae</taxon>
        <taxon>Cronartium</taxon>
    </lineage>
</organism>
<protein>
    <submittedName>
        <fullName evidence="2">Uncharacterized protein</fullName>
    </submittedName>
</protein>
<dbReference type="OrthoDB" id="2505608at2759"/>
<gene>
    <name evidence="2" type="ORF">CROQUDRAFT_650458</name>
</gene>
<accession>A0A9P6NUJ1</accession>
<feature type="compositionally biased region" description="Polar residues" evidence="1">
    <location>
        <begin position="647"/>
        <end position="658"/>
    </location>
</feature>